<dbReference type="RefSeq" id="WP_109322284.1">
    <property type="nucleotide sequence ID" value="NZ_CP029346.1"/>
</dbReference>
<dbReference type="CDD" id="cd03801">
    <property type="entry name" value="GT4_PimA-like"/>
    <property type="match status" value="1"/>
</dbReference>
<protein>
    <submittedName>
        <fullName evidence="3">Colanic acid biosynthesis glycosyltransferase WcaL</fullName>
        <ecNumber evidence="3">2.4.-.-</ecNumber>
    </submittedName>
</protein>
<dbReference type="EMBL" id="CP029346">
    <property type="protein sequence ID" value="AWL08537.1"/>
    <property type="molecule type" value="Genomic_DNA"/>
</dbReference>
<sequence length="367" mass="40813">MKLLIARSNYFSYSETFIDEQIKQLQPHSVLYEGWQPSRLYHGGSIYPFPLNQLVVRGGLRRLLPDIYQKIYTYFLRKYLRNNQIDAFLANYGPLGTHIFEACQAEKVPFGIVFLGFDANETKTLENYSAKYAQVLPKAKAIIVVASAMKPTLEKICGPLPNLHVIPCGVDLKQFYPANQKTKLAPFQLISVARFAAKKGSLLSIKSFEILLKQFPDAQFNMVGDGPLWQEAKDYVQEHQLENNIHFLGAKSPAEYLPLLQASDVFIQHSIVTPSGDSEGTPVAILEASATGLAIVSTRHAGIPEAVIEEVTGILVDEHDVEAMGNALIRLASNPELCGQMGIAARKHMQEHYEVGKLSQSIKQLLA</sequence>
<gene>
    <name evidence="3" type="primary">wcaL</name>
    <name evidence="3" type="ORF">HME7025_00665</name>
</gene>
<dbReference type="InterPro" id="IPR028098">
    <property type="entry name" value="Glyco_trans_4-like_N"/>
</dbReference>
<evidence type="ECO:0000259" key="2">
    <source>
        <dbReference type="Pfam" id="PF13439"/>
    </source>
</evidence>
<dbReference type="SUPFAM" id="SSF53756">
    <property type="entry name" value="UDP-Glycosyltransferase/glycogen phosphorylase"/>
    <property type="match status" value="1"/>
</dbReference>
<dbReference type="KEGG" id="psez:HME7025_00665"/>
<reference evidence="4" key="1">
    <citation type="submission" date="2018-05" db="EMBL/GenBank/DDBJ databases">
        <title>Pseudarcicella sp. HME7025 Genome sequencing and assembly.</title>
        <authorList>
            <person name="Kim H."/>
            <person name="Kang H."/>
            <person name="Joh K."/>
        </authorList>
    </citation>
    <scope>NUCLEOTIDE SEQUENCE [LARGE SCALE GENOMIC DNA]</scope>
    <source>
        <strain evidence="4">HME7025</strain>
    </source>
</reference>
<accession>A0A2S2DUQ3</accession>
<name>A0A2S2DUQ3_9BACT</name>
<dbReference type="EC" id="2.4.-.-" evidence="3"/>
<dbReference type="PANTHER" id="PTHR12526:SF630">
    <property type="entry name" value="GLYCOSYLTRANSFERASE"/>
    <property type="match status" value="1"/>
</dbReference>
<keyword evidence="3" id="KW-0808">Transferase</keyword>
<dbReference type="PANTHER" id="PTHR12526">
    <property type="entry name" value="GLYCOSYLTRANSFERASE"/>
    <property type="match status" value="1"/>
</dbReference>
<organism evidence="3 4">
    <name type="scientific">Aquirufa nivalisilvae</name>
    <dbReference type="NCBI Taxonomy" id="2516557"/>
    <lineage>
        <taxon>Bacteria</taxon>
        <taxon>Pseudomonadati</taxon>
        <taxon>Bacteroidota</taxon>
        <taxon>Cytophagia</taxon>
        <taxon>Cytophagales</taxon>
        <taxon>Flectobacillaceae</taxon>
        <taxon>Aquirufa</taxon>
    </lineage>
</organism>
<dbReference type="Gene3D" id="3.40.50.2000">
    <property type="entry name" value="Glycogen Phosphorylase B"/>
    <property type="match status" value="2"/>
</dbReference>
<dbReference type="OrthoDB" id="9792322at2"/>
<dbReference type="AlphaFoldDB" id="A0A2S2DUQ3"/>
<proteinExistence type="predicted"/>
<evidence type="ECO:0000313" key="4">
    <source>
        <dbReference type="Proteomes" id="UP000245468"/>
    </source>
</evidence>
<dbReference type="Pfam" id="PF00534">
    <property type="entry name" value="Glycos_transf_1"/>
    <property type="match status" value="1"/>
</dbReference>
<dbReference type="GO" id="GO:0016757">
    <property type="term" value="F:glycosyltransferase activity"/>
    <property type="evidence" value="ECO:0007669"/>
    <property type="project" value="UniProtKB-KW"/>
</dbReference>
<evidence type="ECO:0000259" key="1">
    <source>
        <dbReference type="Pfam" id="PF00534"/>
    </source>
</evidence>
<keyword evidence="3" id="KW-0328">Glycosyltransferase</keyword>
<evidence type="ECO:0000313" key="3">
    <source>
        <dbReference type="EMBL" id="AWL08537.1"/>
    </source>
</evidence>
<feature type="domain" description="Glycosyltransferase subfamily 4-like N-terminal" evidence="2">
    <location>
        <begin position="66"/>
        <end position="173"/>
    </location>
</feature>
<dbReference type="Pfam" id="PF13439">
    <property type="entry name" value="Glyco_transf_4"/>
    <property type="match status" value="1"/>
</dbReference>
<keyword evidence="4" id="KW-1185">Reference proteome</keyword>
<feature type="domain" description="Glycosyl transferase family 1" evidence="1">
    <location>
        <begin position="180"/>
        <end position="348"/>
    </location>
</feature>
<dbReference type="InterPro" id="IPR001296">
    <property type="entry name" value="Glyco_trans_1"/>
</dbReference>
<dbReference type="Proteomes" id="UP000245468">
    <property type="component" value="Chromosome"/>
</dbReference>